<comment type="subcellular location">
    <subcellularLocation>
        <location evidence="1">Membrane</location>
        <topology evidence="1">Multi-pass membrane protein</topology>
    </subcellularLocation>
</comment>
<dbReference type="EMBL" id="SLWY01000014">
    <property type="protein sequence ID" value="TCO80505.1"/>
    <property type="molecule type" value="Genomic_DNA"/>
</dbReference>
<feature type="transmembrane region" description="Helical" evidence="7">
    <location>
        <begin position="6"/>
        <end position="26"/>
    </location>
</feature>
<dbReference type="Pfam" id="PF03600">
    <property type="entry name" value="CitMHS"/>
    <property type="match status" value="1"/>
</dbReference>
<name>A0A4R2LM34_9GAMM</name>
<dbReference type="PROSITE" id="PS01271">
    <property type="entry name" value="NA_SULFATE"/>
    <property type="match status" value="1"/>
</dbReference>
<evidence type="ECO:0000256" key="7">
    <source>
        <dbReference type="SAM" id="Phobius"/>
    </source>
</evidence>
<evidence type="ECO:0000256" key="6">
    <source>
        <dbReference type="ARBA" id="ARBA00023136"/>
    </source>
</evidence>
<dbReference type="InterPro" id="IPR036721">
    <property type="entry name" value="RCK_C_sf"/>
</dbReference>
<proteinExistence type="predicted"/>
<dbReference type="PANTHER" id="PTHR43652:SF2">
    <property type="entry name" value="BASIC AMINO ACID ANTIPORTER YFCC-RELATED"/>
    <property type="match status" value="1"/>
</dbReference>
<feature type="transmembrane region" description="Helical" evidence="7">
    <location>
        <begin position="486"/>
        <end position="506"/>
    </location>
</feature>
<dbReference type="GO" id="GO:0008324">
    <property type="term" value="F:monoatomic cation transmembrane transporter activity"/>
    <property type="evidence" value="ECO:0007669"/>
    <property type="project" value="InterPro"/>
</dbReference>
<comment type="caution">
    <text evidence="9">The sequence shown here is derived from an EMBL/GenBank/DDBJ whole genome shotgun (WGS) entry which is preliminary data.</text>
</comment>
<gene>
    <name evidence="9" type="ORF">EV699_114152</name>
</gene>
<feature type="transmembrane region" description="Helical" evidence="7">
    <location>
        <begin position="448"/>
        <end position="466"/>
    </location>
</feature>
<feature type="transmembrane region" description="Helical" evidence="7">
    <location>
        <begin position="57"/>
        <end position="75"/>
    </location>
</feature>
<keyword evidence="2" id="KW-0813">Transport</keyword>
<dbReference type="Pfam" id="PF02080">
    <property type="entry name" value="TrkA_C"/>
    <property type="match status" value="2"/>
</dbReference>
<feature type="transmembrane region" description="Helical" evidence="7">
    <location>
        <begin position="181"/>
        <end position="204"/>
    </location>
</feature>
<feature type="transmembrane region" description="Helical" evidence="7">
    <location>
        <begin position="568"/>
        <end position="590"/>
    </location>
</feature>
<evidence type="ECO:0000313" key="10">
    <source>
        <dbReference type="Proteomes" id="UP000295765"/>
    </source>
</evidence>
<accession>A0A4R2LM34</accession>
<dbReference type="FunFam" id="3.30.70.1450:FF:000009">
    <property type="entry name" value="SLC13 family permease"/>
    <property type="match status" value="1"/>
</dbReference>
<evidence type="ECO:0000256" key="1">
    <source>
        <dbReference type="ARBA" id="ARBA00004141"/>
    </source>
</evidence>
<organism evidence="9 10">
    <name type="scientific">Plasticicumulans lactativorans</name>
    <dbReference type="NCBI Taxonomy" id="1133106"/>
    <lineage>
        <taxon>Bacteria</taxon>
        <taxon>Pseudomonadati</taxon>
        <taxon>Pseudomonadota</taxon>
        <taxon>Gammaproteobacteria</taxon>
        <taxon>Candidatus Competibacteraceae</taxon>
        <taxon>Plasticicumulans</taxon>
    </lineage>
</organism>
<evidence type="ECO:0000256" key="2">
    <source>
        <dbReference type="ARBA" id="ARBA00022448"/>
    </source>
</evidence>
<dbReference type="SUPFAM" id="SSF116726">
    <property type="entry name" value="TrkA C-terminal domain-like"/>
    <property type="match status" value="2"/>
</dbReference>
<dbReference type="PROSITE" id="PS51202">
    <property type="entry name" value="RCK_C"/>
    <property type="match status" value="2"/>
</dbReference>
<dbReference type="InterPro" id="IPR006037">
    <property type="entry name" value="RCK_C"/>
</dbReference>
<evidence type="ECO:0000259" key="8">
    <source>
        <dbReference type="PROSITE" id="PS51202"/>
    </source>
</evidence>
<dbReference type="AlphaFoldDB" id="A0A4R2LM34"/>
<evidence type="ECO:0000313" key="9">
    <source>
        <dbReference type="EMBL" id="TCO80505.1"/>
    </source>
</evidence>
<keyword evidence="4" id="KW-0677">Repeat</keyword>
<feature type="domain" description="RCK C-terminal" evidence="8">
    <location>
        <begin position="209"/>
        <end position="293"/>
    </location>
</feature>
<protein>
    <submittedName>
        <fullName evidence="9">Di/tricarboxylate transporter</fullName>
    </submittedName>
</protein>
<dbReference type="InterPro" id="IPR004680">
    <property type="entry name" value="Cit_transptr-like_dom"/>
</dbReference>
<evidence type="ECO:0000256" key="3">
    <source>
        <dbReference type="ARBA" id="ARBA00022692"/>
    </source>
</evidence>
<keyword evidence="3 7" id="KW-0812">Transmembrane</keyword>
<dbReference type="InterPro" id="IPR031312">
    <property type="entry name" value="Na/sul_symport_CS"/>
</dbReference>
<dbReference type="Proteomes" id="UP000295765">
    <property type="component" value="Unassembled WGS sequence"/>
</dbReference>
<keyword evidence="10" id="KW-1185">Reference proteome</keyword>
<dbReference type="GO" id="GO:0005886">
    <property type="term" value="C:plasma membrane"/>
    <property type="evidence" value="ECO:0007669"/>
    <property type="project" value="TreeGrafter"/>
</dbReference>
<sequence>MVMMELGAQAWITLGVVIAVLVLLASNRVGPDMVLAAGMTVLLVSGVLKPAEALGGFANSGVMTVAVLFVVVAGLRETGAIQWIAALVLGKPRGLFLAQLRLIVASSSLSAFVNNTPVVAMLTSATQAWSKEAGLAPSKLLLPMNYATILGGLCTLIGTSTNLVVDGLLRRQGMELDMFTPVWVGVPVVVVGAVYMLTLGRWLLPERKSAVEQVQDARQYTVEMVVDENGPLVGRSIEEAGLRRLQQLYLVELVREGRVLGAIPPQYALRGGDQLVFVGVIDSLVDLRRIKGLSPATNQVFKLGIRDSQRCLIEAVISRVSPVTGRTIREARFRNRYNAAVIAVSRNGQRIPQKLGDIVLRAGDTLLLEGGREFARQHRYSRDFLLVSELDDSTPPQHARAPYALAILAGLVVSTTLFDVETLNAALIAAAAMVLLRCCNQGQARRAVDYQLIVIIACSFALGTAMEKTGLATYVAGTMMGYAGGNPLWTLVVVYVTTVIFTELLTNNAAAVLMFPIGMAAAAQLGVNPMPFVMCVMVGASAGFMTPIGYQTNLMVYGPGGYRFMDYVIVGGPLSLLVGITTLTVVPLVWPFH</sequence>
<feature type="transmembrane region" description="Helical" evidence="7">
    <location>
        <begin position="527"/>
        <end position="548"/>
    </location>
</feature>
<dbReference type="PANTHER" id="PTHR43652">
    <property type="entry name" value="BASIC AMINO ACID ANTIPORTER YFCC-RELATED"/>
    <property type="match status" value="1"/>
</dbReference>
<reference evidence="9 10" key="1">
    <citation type="submission" date="2019-03" db="EMBL/GenBank/DDBJ databases">
        <title>Genomic Encyclopedia of Type Strains, Phase IV (KMG-IV): sequencing the most valuable type-strain genomes for metagenomic binning, comparative biology and taxonomic classification.</title>
        <authorList>
            <person name="Goeker M."/>
        </authorList>
    </citation>
    <scope>NUCLEOTIDE SEQUENCE [LARGE SCALE GENOMIC DNA]</scope>
    <source>
        <strain evidence="9 10">DSM 25287</strain>
    </source>
</reference>
<keyword evidence="6 7" id="KW-0472">Membrane</keyword>
<dbReference type="InterPro" id="IPR051679">
    <property type="entry name" value="DASS-Related_Transporters"/>
</dbReference>
<evidence type="ECO:0000256" key="4">
    <source>
        <dbReference type="ARBA" id="ARBA00022737"/>
    </source>
</evidence>
<feature type="domain" description="RCK C-terminal" evidence="8">
    <location>
        <begin position="298"/>
        <end position="384"/>
    </location>
</feature>
<keyword evidence="5 7" id="KW-1133">Transmembrane helix</keyword>
<evidence type="ECO:0000256" key="5">
    <source>
        <dbReference type="ARBA" id="ARBA00022989"/>
    </source>
</evidence>
<feature type="transmembrane region" description="Helical" evidence="7">
    <location>
        <begin position="146"/>
        <end position="169"/>
    </location>
</feature>
<dbReference type="Gene3D" id="3.30.70.1450">
    <property type="entry name" value="Regulator of K+ conductance, C-terminal domain"/>
    <property type="match status" value="2"/>
</dbReference>
<dbReference type="GO" id="GO:0006813">
    <property type="term" value="P:potassium ion transport"/>
    <property type="evidence" value="ECO:0007669"/>
    <property type="project" value="InterPro"/>
</dbReference>